<dbReference type="AlphaFoldDB" id="A0A2S4KLY1"/>
<dbReference type="Proteomes" id="UP000237481">
    <property type="component" value="Unassembled WGS sequence"/>
</dbReference>
<evidence type="ECO:0000313" key="2">
    <source>
        <dbReference type="Proteomes" id="UP000237481"/>
    </source>
</evidence>
<gene>
    <name evidence="1" type="ORF">TPAR_08579</name>
</gene>
<keyword evidence="2" id="KW-1185">Reference proteome</keyword>
<comment type="caution">
    <text evidence="1">The sequence shown here is derived from an EMBL/GenBank/DDBJ whole genome shotgun (WGS) entry which is preliminary data.</text>
</comment>
<dbReference type="EMBL" id="PKSG01001071">
    <property type="protein sequence ID" value="POR31216.1"/>
    <property type="molecule type" value="Genomic_DNA"/>
</dbReference>
<sequence>MGTIKVLIIDHYDSYTNNILQLLQGTQKGPDGSLYPEWSVSVFRFDQFSWYVHRNCLSRDRLTTEHGVMTPQPQRHFTSEILPSLDAIILSPGPGTPE</sequence>
<reference evidence="1 2" key="1">
    <citation type="submission" date="2018-01" db="EMBL/GenBank/DDBJ databases">
        <title>Harnessing the power of phylogenomics to disentangle the directionality and signatures of interkingdom host jumping in the parasitic fungal genus Tolypocladium.</title>
        <authorList>
            <person name="Quandt C.A."/>
            <person name="Patterson W."/>
            <person name="Spatafora J.W."/>
        </authorList>
    </citation>
    <scope>NUCLEOTIDE SEQUENCE [LARGE SCALE GENOMIC DNA]</scope>
    <source>
        <strain evidence="1 2">NRBC 100945</strain>
    </source>
</reference>
<dbReference type="Gene3D" id="3.40.50.880">
    <property type="match status" value="1"/>
</dbReference>
<evidence type="ECO:0008006" key="3">
    <source>
        <dbReference type="Google" id="ProtNLM"/>
    </source>
</evidence>
<accession>A0A2S4KLY1</accession>
<dbReference type="InterPro" id="IPR029062">
    <property type="entry name" value="Class_I_gatase-like"/>
</dbReference>
<proteinExistence type="predicted"/>
<protein>
    <recommendedName>
        <fullName evidence="3">Glutamine amidotransferase domain-containing protein</fullName>
    </recommendedName>
</protein>
<organism evidence="1 2">
    <name type="scientific">Tolypocladium paradoxum</name>
    <dbReference type="NCBI Taxonomy" id="94208"/>
    <lineage>
        <taxon>Eukaryota</taxon>
        <taxon>Fungi</taxon>
        <taxon>Dikarya</taxon>
        <taxon>Ascomycota</taxon>
        <taxon>Pezizomycotina</taxon>
        <taxon>Sordariomycetes</taxon>
        <taxon>Hypocreomycetidae</taxon>
        <taxon>Hypocreales</taxon>
        <taxon>Ophiocordycipitaceae</taxon>
        <taxon>Tolypocladium</taxon>
    </lineage>
</organism>
<name>A0A2S4KLY1_9HYPO</name>
<dbReference type="OrthoDB" id="64220at2759"/>
<evidence type="ECO:0000313" key="1">
    <source>
        <dbReference type="EMBL" id="POR31216.1"/>
    </source>
</evidence>